<evidence type="ECO:0000256" key="1">
    <source>
        <dbReference type="SAM" id="MobiDB-lite"/>
    </source>
</evidence>
<organism evidence="2 3">
    <name type="scientific">Trichinella papuae</name>
    <dbReference type="NCBI Taxonomy" id="268474"/>
    <lineage>
        <taxon>Eukaryota</taxon>
        <taxon>Metazoa</taxon>
        <taxon>Ecdysozoa</taxon>
        <taxon>Nematoda</taxon>
        <taxon>Enoplea</taxon>
        <taxon>Dorylaimia</taxon>
        <taxon>Trichinellida</taxon>
        <taxon>Trichinellidae</taxon>
        <taxon>Trichinella</taxon>
    </lineage>
</organism>
<comment type="caution">
    <text evidence="2">The sequence shown here is derived from an EMBL/GenBank/DDBJ whole genome shotgun (WGS) entry which is preliminary data.</text>
</comment>
<dbReference type="STRING" id="268474.A0A0V1N4H3"/>
<sequence>MQLAEQKANKSGQQSEREKETAHRTLTMIHVLAQRSLADHCFERFGRLQALVRRFLVSLLAKEIECAR</sequence>
<gene>
    <name evidence="2" type="ORF">T10_9950</name>
</gene>
<dbReference type="AlphaFoldDB" id="A0A0V1N4H3"/>
<keyword evidence="3" id="KW-1185">Reference proteome</keyword>
<evidence type="ECO:0000313" key="3">
    <source>
        <dbReference type="Proteomes" id="UP000054843"/>
    </source>
</evidence>
<name>A0A0V1N4H3_9BILA</name>
<reference evidence="2 3" key="1">
    <citation type="submission" date="2015-01" db="EMBL/GenBank/DDBJ databases">
        <title>Evolution of Trichinella species and genotypes.</title>
        <authorList>
            <person name="Korhonen P.K."/>
            <person name="Edoardo P."/>
            <person name="Giuseppe L.R."/>
            <person name="Gasser R.B."/>
        </authorList>
    </citation>
    <scope>NUCLEOTIDE SEQUENCE [LARGE SCALE GENOMIC DNA]</scope>
    <source>
        <strain evidence="2">ISS1980</strain>
    </source>
</reference>
<accession>A0A0V1N4H3</accession>
<dbReference type="EMBL" id="JYDO01000010">
    <property type="protein sequence ID" value="KRZ78732.1"/>
    <property type="molecule type" value="Genomic_DNA"/>
</dbReference>
<feature type="region of interest" description="Disordered" evidence="1">
    <location>
        <begin position="1"/>
        <end position="21"/>
    </location>
</feature>
<evidence type="ECO:0000313" key="2">
    <source>
        <dbReference type="EMBL" id="KRZ78732.1"/>
    </source>
</evidence>
<proteinExistence type="predicted"/>
<dbReference type="Proteomes" id="UP000054843">
    <property type="component" value="Unassembled WGS sequence"/>
</dbReference>
<protein>
    <submittedName>
        <fullName evidence="2">Uncharacterized protein</fullName>
    </submittedName>
</protein>